<feature type="region of interest" description="Disordered" evidence="4">
    <location>
        <begin position="1"/>
        <end position="20"/>
    </location>
</feature>
<dbReference type="PANTHER" id="PTHR43477">
    <property type="entry name" value="DIHYDROANTICAPSIN 7-DEHYDROGENASE"/>
    <property type="match status" value="1"/>
</dbReference>
<sequence>MTQSVIRWGEPPSNHRKDIMGNDASWQEAISTGRFAGKTIIVTGAASGIGQATGLRIAKEGGKVIAADISKDRLDALVEENSGLDLVPVAGDISTEETVAAVLAAAGGRVDALANVAGIMDNFAPIHEVDDDLWERVFRINVTSLMRLTRAVVPLMLEAGSGSVVNVASEAGLRGSAAGAAYTASKHAVVGLTKNSAVMYGPKGLRFNAVAPGPTITNIVANWGSQLAAERLGPLMQATVPTPATAAQLAASITFLLSDDGTNINGAILASDGGWSAL</sequence>
<name>A0ABV2P4A3_9MICC</name>
<dbReference type="PRINTS" id="PR00080">
    <property type="entry name" value="SDRFAMILY"/>
</dbReference>
<evidence type="ECO:0000256" key="1">
    <source>
        <dbReference type="ARBA" id="ARBA00006484"/>
    </source>
</evidence>
<dbReference type="EMBL" id="JBEPSN010000002">
    <property type="protein sequence ID" value="MET4539556.1"/>
    <property type="molecule type" value="Genomic_DNA"/>
</dbReference>
<dbReference type="PANTHER" id="PTHR43477:SF1">
    <property type="entry name" value="DIHYDROANTICAPSIN 7-DEHYDROGENASE"/>
    <property type="match status" value="1"/>
</dbReference>
<keyword evidence="6" id="KW-1185">Reference proteome</keyword>
<evidence type="ECO:0000256" key="4">
    <source>
        <dbReference type="SAM" id="MobiDB-lite"/>
    </source>
</evidence>
<dbReference type="InterPro" id="IPR051122">
    <property type="entry name" value="SDR_DHRS6-like"/>
</dbReference>
<dbReference type="SUPFAM" id="SSF51735">
    <property type="entry name" value="NAD(P)-binding Rossmann-fold domains"/>
    <property type="match status" value="1"/>
</dbReference>
<reference evidence="5 6" key="1">
    <citation type="submission" date="2024-06" db="EMBL/GenBank/DDBJ databases">
        <title>Sorghum-associated microbial communities from plants grown in Nebraska, USA.</title>
        <authorList>
            <person name="Schachtman D."/>
        </authorList>
    </citation>
    <scope>NUCLEOTIDE SEQUENCE [LARGE SCALE GENOMIC DNA]</scope>
    <source>
        <strain evidence="5 6">3552</strain>
    </source>
</reference>
<keyword evidence="2" id="KW-0560">Oxidoreductase</keyword>
<protein>
    <submittedName>
        <fullName evidence="5">NAD(P)-dependent dehydrogenase (Short-subunit alcohol dehydrogenase family)</fullName>
    </submittedName>
</protein>
<evidence type="ECO:0000313" key="5">
    <source>
        <dbReference type="EMBL" id="MET4539556.1"/>
    </source>
</evidence>
<dbReference type="CDD" id="cd05233">
    <property type="entry name" value="SDR_c"/>
    <property type="match status" value="1"/>
</dbReference>
<organism evidence="5 6">
    <name type="scientific">Arthrobacter bambusae</name>
    <dbReference type="NCBI Taxonomy" id="1338426"/>
    <lineage>
        <taxon>Bacteria</taxon>
        <taxon>Bacillati</taxon>
        <taxon>Actinomycetota</taxon>
        <taxon>Actinomycetes</taxon>
        <taxon>Micrococcales</taxon>
        <taxon>Micrococcaceae</taxon>
        <taxon>Arthrobacter</taxon>
    </lineage>
</organism>
<dbReference type="Pfam" id="PF00106">
    <property type="entry name" value="adh_short"/>
    <property type="match status" value="1"/>
</dbReference>
<dbReference type="Proteomes" id="UP001549307">
    <property type="component" value="Unassembled WGS sequence"/>
</dbReference>
<evidence type="ECO:0000256" key="3">
    <source>
        <dbReference type="RuleBase" id="RU000363"/>
    </source>
</evidence>
<dbReference type="Gene3D" id="3.40.50.720">
    <property type="entry name" value="NAD(P)-binding Rossmann-like Domain"/>
    <property type="match status" value="1"/>
</dbReference>
<dbReference type="InterPro" id="IPR002347">
    <property type="entry name" value="SDR_fam"/>
</dbReference>
<accession>A0ABV2P4A3</accession>
<comment type="caution">
    <text evidence="5">The sequence shown here is derived from an EMBL/GenBank/DDBJ whole genome shotgun (WGS) entry which is preliminary data.</text>
</comment>
<evidence type="ECO:0000256" key="2">
    <source>
        <dbReference type="ARBA" id="ARBA00023002"/>
    </source>
</evidence>
<gene>
    <name evidence="5" type="ORF">ABIE37_001328</name>
</gene>
<evidence type="ECO:0000313" key="6">
    <source>
        <dbReference type="Proteomes" id="UP001549307"/>
    </source>
</evidence>
<proteinExistence type="inferred from homology"/>
<dbReference type="PRINTS" id="PR00081">
    <property type="entry name" value="GDHRDH"/>
</dbReference>
<comment type="similarity">
    <text evidence="1 3">Belongs to the short-chain dehydrogenases/reductases (SDR) family.</text>
</comment>
<dbReference type="InterPro" id="IPR036291">
    <property type="entry name" value="NAD(P)-bd_dom_sf"/>
</dbReference>